<organism evidence="1 2">
    <name type="scientific">Artomyces pyxidatus</name>
    <dbReference type="NCBI Taxonomy" id="48021"/>
    <lineage>
        <taxon>Eukaryota</taxon>
        <taxon>Fungi</taxon>
        <taxon>Dikarya</taxon>
        <taxon>Basidiomycota</taxon>
        <taxon>Agaricomycotina</taxon>
        <taxon>Agaricomycetes</taxon>
        <taxon>Russulales</taxon>
        <taxon>Auriscalpiaceae</taxon>
        <taxon>Artomyces</taxon>
    </lineage>
</organism>
<reference evidence="1" key="2">
    <citation type="journal article" date="2022" name="New Phytol.">
        <title>Evolutionary transition to the ectomycorrhizal habit in the genomes of a hyperdiverse lineage of mushroom-forming fungi.</title>
        <authorList>
            <person name="Looney B."/>
            <person name="Miyauchi S."/>
            <person name="Morin E."/>
            <person name="Drula E."/>
            <person name="Courty P.E."/>
            <person name="Kohler A."/>
            <person name="Kuo A."/>
            <person name="LaButti K."/>
            <person name="Pangilinan J."/>
            <person name="Lipzen A."/>
            <person name="Riley R."/>
            <person name="Andreopoulos W."/>
            <person name="He G."/>
            <person name="Johnson J."/>
            <person name="Nolan M."/>
            <person name="Tritt A."/>
            <person name="Barry K.W."/>
            <person name="Grigoriev I.V."/>
            <person name="Nagy L.G."/>
            <person name="Hibbett D."/>
            <person name="Henrissat B."/>
            <person name="Matheny P.B."/>
            <person name="Labbe J."/>
            <person name="Martin F.M."/>
        </authorList>
    </citation>
    <scope>NUCLEOTIDE SEQUENCE</scope>
    <source>
        <strain evidence="1">HHB10654</strain>
    </source>
</reference>
<comment type="caution">
    <text evidence="1">The sequence shown here is derived from an EMBL/GenBank/DDBJ whole genome shotgun (WGS) entry which is preliminary data.</text>
</comment>
<accession>A0ACB8T4A1</accession>
<keyword evidence="2" id="KW-1185">Reference proteome</keyword>
<name>A0ACB8T4A1_9AGAM</name>
<reference evidence="1" key="1">
    <citation type="submission" date="2021-03" db="EMBL/GenBank/DDBJ databases">
        <authorList>
            <consortium name="DOE Joint Genome Institute"/>
            <person name="Ahrendt S."/>
            <person name="Looney B.P."/>
            <person name="Miyauchi S."/>
            <person name="Morin E."/>
            <person name="Drula E."/>
            <person name="Courty P.E."/>
            <person name="Chicoki N."/>
            <person name="Fauchery L."/>
            <person name="Kohler A."/>
            <person name="Kuo A."/>
            <person name="Labutti K."/>
            <person name="Pangilinan J."/>
            <person name="Lipzen A."/>
            <person name="Riley R."/>
            <person name="Andreopoulos W."/>
            <person name="He G."/>
            <person name="Johnson J."/>
            <person name="Barry K.W."/>
            <person name="Grigoriev I.V."/>
            <person name="Nagy L."/>
            <person name="Hibbett D."/>
            <person name="Henrissat B."/>
            <person name="Matheny P.B."/>
            <person name="Labbe J."/>
            <person name="Martin F."/>
        </authorList>
    </citation>
    <scope>NUCLEOTIDE SEQUENCE</scope>
    <source>
        <strain evidence="1">HHB10654</strain>
    </source>
</reference>
<evidence type="ECO:0000313" key="2">
    <source>
        <dbReference type="Proteomes" id="UP000814140"/>
    </source>
</evidence>
<sequence length="649" mass="68977">MPRRTRLSSTAALSALVFAIPSIYAATQPRALTTSPTEFISQPYDYVIVGGGTAGLVVAARLSEDPNTRVGVLEAGGYVQPGSDPRIDLVTSYSIVFGNPDFDWLLKTVPQEGLSGRVVDETVARVLGGSSMISDVLWQRASREEYDAWGTALGNGPSWSFDGLEPYFRKAENWTAPPSVILPGAPADPQGLLQCHGQEGPVQVSYNTFYPGVIAPSVAAANVLGIKSNANPDTGDASGFATPARAVDPQTGMRSSALTAYFEPNANRPNLKVLIGAQATKVAFSTKTKKGEAKVAESVDFVVGGTTYTVKAKKEVILAAGTMKTPQLLELSGVGDKTLLKKFGIETIIDLPGVGENLLDQTYTLIDYTLKPGVPSLDDFRNNPTFMAEQQALFAASQTGALTYDTAATGSTSLQSFLSSQNITSLSALIPKSSDSSLSPLQKAQYELMSEIFSGGETGWVEFLVLASGGAASVPAPDTSYATPIVFHLYPYSRGYVHIKSNDPLAAPTIDPRYFSNEFDVTTHALTTAWMRKWMETEPIASLIDKPNAPSPKDTSTLDEWKAYVRSNAVSTFHPIGTAALAPESLHGVVAPDFKVHHAANLRVVDASIIPMTFSVAPLATVFAIAEKAADVIKSQAASPSSGSHRQEL</sequence>
<dbReference type="Proteomes" id="UP000814140">
    <property type="component" value="Unassembled WGS sequence"/>
</dbReference>
<dbReference type="EMBL" id="MU277203">
    <property type="protein sequence ID" value="KAI0063317.1"/>
    <property type="molecule type" value="Genomic_DNA"/>
</dbReference>
<evidence type="ECO:0000313" key="1">
    <source>
        <dbReference type="EMBL" id="KAI0063317.1"/>
    </source>
</evidence>
<gene>
    <name evidence="1" type="ORF">BV25DRAFT_1824388</name>
</gene>
<proteinExistence type="predicted"/>
<protein>
    <submittedName>
        <fullName evidence="1">Alcohol oxidase</fullName>
    </submittedName>
</protein>